<sequence>MEIEMDVGPFNGGTVTEKWRGDQSEEVPQFTQITSPVTAFPVDPDNIRPYQNPTNPYDLVRLTTQANKTHAHCSK</sequence>
<keyword evidence="3" id="KW-1185">Reference proteome</keyword>
<name>A0A2G1WAJ3_9BACT</name>
<accession>A0A2G1WAJ3</accession>
<evidence type="ECO:0000256" key="1">
    <source>
        <dbReference type="SAM" id="MobiDB-lite"/>
    </source>
</evidence>
<organism evidence="2 3">
    <name type="scientific">Rhodopirellula bahusiensis</name>
    <dbReference type="NCBI Taxonomy" id="2014065"/>
    <lineage>
        <taxon>Bacteria</taxon>
        <taxon>Pseudomonadati</taxon>
        <taxon>Planctomycetota</taxon>
        <taxon>Planctomycetia</taxon>
        <taxon>Pirellulales</taxon>
        <taxon>Pirellulaceae</taxon>
        <taxon>Rhodopirellula</taxon>
    </lineage>
</organism>
<evidence type="ECO:0000313" key="2">
    <source>
        <dbReference type="EMBL" id="PHQ36048.1"/>
    </source>
</evidence>
<protein>
    <submittedName>
        <fullName evidence="2">Uncharacterized protein</fullName>
    </submittedName>
</protein>
<dbReference type="Proteomes" id="UP000225740">
    <property type="component" value="Unassembled WGS sequence"/>
</dbReference>
<proteinExistence type="predicted"/>
<dbReference type="AlphaFoldDB" id="A0A2G1WAJ3"/>
<feature type="region of interest" description="Disordered" evidence="1">
    <location>
        <begin position="1"/>
        <end position="22"/>
    </location>
</feature>
<evidence type="ECO:0000313" key="3">
    <source>
        <dbReference type="Proteomes" id="UP000225740"/>
    </source>
</evidence>
<comment type="caution">
    <text evidence="2">The sequence shown here is derived from an EMBL/GenBank/DDBJ whole genome shotgun (WGS) entry which is preliminary data.</text>
</comment>
<dbReference type="EMBL" id="NIZW01000004">
    <property type="protein sequence ID" value="PHQ36048.1"/>
    <property type="molecule type" value="Genomic_DNA"/>
</dbReference>
<reference evidence="2 3" key="1">
    <citation type="submission" date="2017-06" db="EMBL/GenBank/DDBJ databases">
        <title>Description of Rhodopirellula bahusiensis sp. nov.</title>
        <authorList>
            <person name="Kizina J."/>
            <person name="Harder J."/>
        </authorList>
    </citation>
    <scope>NUCLEOTIDE SEQUENCE [LARGE SCALE GENOMIC DNA]</scope>
    <source>
        <strain evidence="2 3">SWK21</strain>
    </source>
</reference>
<gene>
    <name evidence="2" type="ORF">CEE69_07630</name>
</gene>